<dbReference type="EMBL" id="JPVN01000008">
    <property type="protein sequence ID" value="KGR78959.1"/>
    <property type="molecule type" value="Genomic_DNA"/>
</dbReference>
<evidence type="ECO:0000313" key="3">
    <source>
        <dbReference type="Proteomes" id="UP000030416"/>
    </source>
</evidence>
<proteinExistence type="predicted"/>
<comment type="caution">
    <text evidence="2">The sequence shown here is derived from an EMBL/GenBank/DDBJ whole genome shotgun (WGS) entry which is preliminary data.</text>
</comment>
<keyword evidence="3" id="KW-1185">Reference proteome</keyword>
<dbReference type="Pfam" id="PF09983">
    <property type="entry name" value="JetD_C"/>
    <property type="match status" value="1"/>
</dbReference>
<evidence type="ECO:0000313" key="2">
    <source>
        <dbReference type="EMBL" id="KGR78959.1"/>
    </source>
</evidence>
<dbReference type="OrthoDB" id="9809365at2"/>
<organism evidence="2 3">
    <name type="scientific">Ureibacillus manganicus DSM 26584</name>
    <dbReference type="NCBI Taxonomy" id="1384049"/>
    <lineage>
        <taxon>Bacteria</taxon>
        <taxon>Bacillati</taxon>
        <taxon>Bacillota</taxon>
        <taxon>Bacilli</taxon>
        <taxon>Bacillales</taxon>
        <taxon>Caryophanaceae</taxon>
        <taxon>Ureibacillus</taxon>
    </lineage>
</organism>
<sequence>MRGKISRFKNSFITLDHLEQFAEHNISYEQFALSILALEEEGVLVAGKSTHRNLKVPSLAYKYRINKALLKKDVYQDIEKKRFKLHKLLILDEYFHLPPEVWKNDYPYIEKINTYIETNGLPNNEVPAPERSLALVGDEKWIQEKGGQKILERLNIWDALQITPVSDPVAFIINPKKVTSDKHLHLIVENKTTFDGLSTAILDTQFTTLIYGQGYKITSSIDYFHKQLPLDRVHHKFYYFGDLDWEGIKIWYKLRQIIDIHLAIPFYAECIDKTPTTLKTKQKPSEEAIEKFLSYFDSIQQEKVNITLENKKYWPQEVLSSKELKQVWRESNWTQS</sequence>
<dbReference type="Proteomes" id="UP000030416">
    <property type="component" value="Unassembled WGS sequence"/>
</dbReference>
<gene>
    <name evidence="2" type="ORF">CD29_08005</name>
</gene>
<evidence type="ECO:0000259" key="1">
    <source>
        <dbReference type="Pfam" id="PF09983"/>
    </source>
</evidence>
<dbReference type="InterPro" id="IPR024534">
    <property type="entry name" value="JetD_C"/>
</dbReference>
<dbReference type="RefSeq" id="WP_036185028.1">
    <property type="nucleotide sequence ID" value="NZ_AVDA01000008.1"/>
</dbReference>
<accession>A0A0A3I2L9</accession>
<protein>
    <recommendedName>
        <fullName evidence="1">Wadjet protein JetD C-terminal domain-containing protein</fullName>
    </recommendedName>
</protein>
<name>A0A0A3I2L9_9BACL</name>
<dbReference type="AlphaFoldDB" id="A0A0A3I2L9"/>
<feature type="domain" description="Wadjet protein JetD C-terminal" evidence="1">
    <location>
        <begin position="180"/>
        <end position="258"/>
    </location>
</feature>
<dbReference type="eggNOG" id="ENOG502ZAI3">
    <property type="taxonomic scope" value="Bacteria"/>
</dbReference>
<reference evidence="2 3" key="1">
    <citation type="submission" date="2014-02" db="EMBL/GenBank/DDBJ databases">
        <title>Draft genome sequence of Lysinibacillus manganicus DSM 26584T.</title>
        <authorList>
            <person name="Zhang F."/>
            <person name="Wang G."/>
            <person name="Zhang L."/>
        </authorList>
    </citation>
    <scope>NUCLEOTIDE SEQUENCE [LARGE SCALE GENOMIC DNA]</scope>
    <source>
        <strain evidence="2 3">DSM 26584</strain>
    </source>
</reference>
<dbReference type="STRING" id="1384049.CD29_08005"/>